<dbReference type="Gene3D" id="3.30.1490.300">
    <property type="match status" value="1"/>
</dbReference>
<dbReference type="InterPro" id="IPR050696">
    <property type="entry name" value="FtsA/MreB"/>
</dbReference>
<dbReference type="PANTHER" id="PTHR32432:SF3">
    <property type="entry name" value="ETHANOLAMINE UTILIZATION PROTEIN EUTJ"/>
    <property type="match status" value="1"/>
</dbReference>
<evidence type="ECO:0008006" key="3">
    <source>
        <dbReference type="Google" id="ProtNLM"/>
    </source>
</evidence>
<dbReference type="Gene3D" id="3.30.420.40">
    <property type="match status" value="2"/>
</dbReference>
<protein>
    <recommendedName>
        <fullName evidence="3">SHS2 domain-containing protein</fullName>
    </recommendedName>
</protein>
<dbReference type="InterPro" id="IPR043129">
    <property type="entry name" value="ATPase_NBD"/>
</dbReference>
<dbReference type="Pfam" id="PF11104">
    <property type="entry name" value="PilM_2"/>
    <property type="match status" value="1"/>
</dbReference>
<accession>A0A2H0KB47</accession>
<reference evidence="1 2" key="1">
    <citation type="submission" date="2017-09" db="EMBL/GenBank/DDBJ databases">
        <title>Depth-based differentiation of microbial function through sediment-hosted aquifers and enrichment of novel symbionts in the deep terrestrial subsurface.</title>
        <authorList>
            <person name="Probst A.J."/>
            <person name="Ladd B."/>
            <person name="Jarett J.K."/>
            <person name="Geller-Mcgrath D.E."/>
            <person name="Sieber C.M."/>
            <person name="Emerson J.B."/>
            <person name="Anantharaman K."/>
            <person name="Thomas B.C."/>
            <person name="Malmstrom R."/>
            <person name="Stieglmeier M."/>
            <person name="Klingl A."/>
            <person name="Woyke T."/>
            <person name="Ryan C.M."/>
            <person name="Banfield J.F."/>
        </authorList>
    </citation>
    <scope>NUCLEOTIDE SEQUENCE [LARGE SCALE GENOMIC DNA]</scope>
    <source>
        <strain evidence="1">CG11_big_fil_rev_8_21_14_0_20_46_11</strain>
    </source>
</reference>
<dbReference type="AlphaFoldDB" id="A0A2H0KB47"/>
<dbReference type="InterPro" id="IPR005883">
    <property type="entry name" value="PilM"/>
</dbReference>
<dbReference type="CDD" id="cd24049">
    <property type="entry name" value="ASKHA_NBD_PilM"/>
    <property type="match status" value="1"/>
</dbReference>
<organism evidence="1 2">
    <name type="scientific">Candidatus Taylorbacteria bacterium CG11_big_fil_rev_8_21_14_0_20_46_11</name>
    <dbReference type="NCBI Taxonomy" id="1975025"/>
    <lineage>
        <taxon>Bacteria</taxon>
        <taxon>Candidatus Tayloriibacteriota</taxon>
    </lineage>
</organism>
<dbReference type="EMBL" id="PCVG01000048">
    <property type="protein sequence ID" value="PIQ68481.1"/>
    <property type="molecule type" value="Genomic_DNA"/>
</dbReference>
<gene>
    <name evidence="1" type="ORF">COV91_03870</name>
</gene>
<name>A0A2H0KB47_9BACT</name>
<dbReference type="SUPFAM" id="SSF53067">
    <property type="entry name" value="Actin-like ATPase domain"/>
    <property type="match status" value="2"/>
</dbReference>
<proteinExistence type="predicted"/>
<comment type="caution">
    <text evidence="1">The sequence shown here is derived from an EMBL/GenBank/DDBJ whole genome shotgun (WGS) entry which is preliminary data.</text>
</comment>
<dbReference type="Proteomes" id="UP000229342">
    <property type="component" value="Unassembled WGS sequence"/>
</dbReference>
<evidence type="ECO:0000313" key="1">
    <source>
        <dbReference type="EMBL" id="PIQ68481.1"/>
    </source>
</evidence>
<dbReference type="PANTHER" id="PTHR32432">
    <property type="entry name" value="CELL DIVISION PROTEIN FTSA-RELATED"/>
    <property type="match status" value="1"/>
</dbReference>
<sequence length="368" mass="40736">MPEVISFKDRLFHEFFPPPAFLDMPAIGLSISDTAISVIELVRRKGAYAVGRFGRRILPSGAISGGYVNDKDSVVVELRRMKETMKLDFIHASLSEEKAYLFDTRIPYVQKKEIRGTLEFKLEENVPIPTSEAIFDYTIIPRRTSSQENQLDVSVTVLPRKVVDTYIELITEAGLIPLSFEIEAQAVARAIIPKGDTGTYLVINFGENKTGLFIVSNEVVHFTSTVGIGGANITVAIAKYLSVSIKEAEVVKREHAALKNRKNMDLFFSLMNAISALKDEVNKLAMYWHTHKDGVGEMGQKIQKIILSGQDAGLSGFDDYLSLSLGLPVTVGNVWENTFSFHEYVPPLTFSESLDYAAAVGLALPKGH</sequence>
<evidence type="ECO:0000313" key="2">
    <source>
        <dbReference type="Proteomes" id="UP000229342"/>
    </source>
</evidence>